<keyword evidence="11" id="KW-0234">DNA repair</keyword>
<evidence type="ECO:0000256" key="5">
    <source>
        <dbReference type="ARBA" id="ARBA00022723"/>
    </source>
</evidence>
<gene>
    <name evidence="15" type="ORF">BFN10_05590</name>
    <name evidence="16" type="ORF">SAMN04490184_4888</name>
</gene>
<dbReference type="GO" id="GO:0006260">
    <property type="term" value="P:DNA replication"/>
    <property type="evidence" value="ECO:0007669"/>
    <property type="project" value="UniProtKB-KW"/>
</dbReference>
<evidence type="ECO:0000313" key="18">
    <source>
        <dbReference type="Proteomes" id="UP000182654"/>
    </source>
</evidence>
<dbReference type="CDD" id="cd07972">
    <property type="entry name" value="OBF_DNA_ligase_Arch_LigB"/>
    <property type="match status" value="1"/>
</dbReference>
<dbReference type="GO" id="GO:0046872">
    <property type="term" value="F:metal ion binding"/>
    <property type="evidence" value="ECO:0007669"/>
    <property type="project" value="UniProtKB-KW"/>
</dbReference>
<evidence type="ECO:0000256" key="2">
    <source>
        <dbReference type="ARBA" id="ARBA00022598"/>
    </source>
</evidence>
<dbReference type="EC" id="6.5.1.1" evidence="1"/>
<reference evidence="15 17" key="1">
    <citation type="submission" date="2016-08" db="EMBL/GenBank/DDBJ databases">
        <title>Draft genome sequence of the type strain of Pseudomonas extremorientalis LMG 19695T isolated from drinking water reservoir.</title>
        <authorList>
            <person name="Tambong J.T."/>
        </authorList>
    </citation>
    <scope>NUCLEOTIDE SEQUENCE [LARGE SCALE GENOMIC DNA]</scope>
    <source>
        <strain evidence="15 17">LMG 19695</strain>
    </source>
</reference>
<dbReference type="Proteomes" id="UP000181686">
    <property type="component" value="Unassembled WGS sequence"/>
</dbReference>
<dbReference type="InterPro" id="IPR026333">
    <property type="entry name" value="ATP_dep_DNA_lig_pp_1105_fam"/>
</dbReference>
<evidence type="ECO:0000259" key="14">
    <source>
        <dbReference type="PROSITE" id="PS50160"/>
    </source>
</evidence>
<evidence type="ECO:0000256" key="3">
    <source>
        <dbReference type="ARBA" id="ARBA00022618"/>
    </source>
</evidence>
<evidence type="ECO:0000256" key="9">
    <source>
        <dbReference type="ARBA" id="ARBA00022842"/>
    </source>
</evidence>
<reference evidence="16 18" key="2">
    <citation type="submission" date="2016-10" db="EMBL/GenBank/DDBJ databases">
        <authorList>
            <person name="Varghese N."/>
            <person name="Submissions S."/>
        </authorList>
    </citation>
    <scope>NUCLEOTIDE SEQUENCE [LARGE SCALE GENOMIC DNA]</scope>
    <source>
        <strain evidence="16 18">BS2774</strain>
    </source>
</reference>
<keyword evidence="6" id="KW-0547">Nucleotide-binding</keyword>
<evidence type="ECO:0000313" key="16">
    <source>
        <dbReference type="EMBL" id="SDP78836.1"/>
    </source>
</evidence>
<evidence type="ECO:0000256" key="10">
    <source>
        <dbReference type="ARBA" id="ARBA00023172"/>
    </source>
</evidence>
<keyword evidence="8" id="KW-0067">ATP-binding</keyword>
<dbReference type="Gene3D" id="3.30.470.30">
    <property type="entry name" value="DNA ligase/mRNA capping enzyme"/>
    <property type="match status" value="1"/>
</dbReference>
<keyword evidence="2 15" id="KW-0436">Ligase</keyword>
<dbReference type="SUPFAM" id="SSF56091">
    <property type="entry name" value="DNA ligase/mRNA capping enzyme, catalytic domain"/>
    <property type="match status" value="1"/>
</dbReference>
<dbReference type="GO" id="GO:0003910">
    <property type="term" value="F:DNA ligase (ATP) activity"/>
    <property type="evidence" value="ECO:0007669"/>
    <property type="project" value="UniProtKB-EC"/>
</dbReference>
<evidence type="ECO:0000313" key="15">
    <source>
        <dbReference type="EMBL" id="OIN11569.1"/>
    </source>
</evidence>
<keyword evidence="10" id="KW-0233">DNA recombination</keyword>
<dbReference type="GO" id="GO:0005524">
    <property type="term" value="F:ATP binding"/>
    <property type="evidence" value="ECO:0007669"/>
    <property type="project" value="UniProtKB-KW"/>
</dbReference>
<dbReference type="Gene3D" id="2.40.50.140">
    <property type="entry name" value="Nucleic acid-binding proteins"/>
    <property type="match status" value="1"/>
</dbReference>
<name>A0A1H0VLA0_9PSED</name>
<evidence type="ECO:0000256" key="8">
    <source>
        <dbReference type="ARBA" id="ARBA00022840"/>
    </source>
</evidence>
<evidence type="ECO:0000313" key="17">
    <source>
        <dbReference type="Proteomes" id="UP000181686"/>
    </source>
</evidence>
<dbReference type="InterPro" id="IPR050191">
    <property type="entry name" value="ATP-dep_DNA_ligase"/>
</dbReference>
<dbReference type="GO" id="GO:0003677">
    <property type="term" value="F:DNA binding"/>
    <property type="evidence" value="ECO:0007669"/>
    <property type="project" value="InterPro"/>
</dbReference>
<keyword evidence="9" id="KW-0460">Magnesium</keyword>
<evidence type="ECO:0000256" key="13">
    <source>
        <dbReference type="ARBA" id="ARBA00034003"/>
    </source>
</evidence>
<dbReference type="Gene3D" id="1.10.3260.10">
    <property type="entry name" value="DNA ligase, ATP-dependent, N-terminal domain"/>
    <property type="match status" value="1"/>
</dbReference>
<dbReference type="EMBL" id="MDGK01000015">
    <property type="protein sequence ID" value="OIN11569.1"/>
    <property type="molecule type" value="Genomic_DNA"/>
</dbReference>
<comment type="catalytic activity">
    <reaction evidence="13">
        <text>ATP + (deoxyribonucleotide)n-3'-hydroxyl + 5'-phospho-(deoxyribonucleotide)m = (deoxyribonucleotide)n+m + AMP + diphosphate.</text>
        <dbReference type="EC" id="6.5.1.1"/>
    </reaction>
</comment>
<proteinExistence type="predicted"/>
<keyword evidence="5" id="KW-0479">Metal-binding</keyword>
<dbReference type="GO" id="GO:0006310">
    <property type="term" value="P:DNA recombination"/>
    <property type="evidence" value="ECO:0007669"/>
    <property type="project" value="UniProtKB-KW"/>
</dbReference>
<dbReference type="InterPro" id="IPR016059">
    <property type="entry name" value="DNA_ligase_ATP-dep_CS"/>
</dbReference>
<accession>A0A1H0VLA0</accession>
<evidence type="ECO:0000256" key="6">
    <source>
        <dbReference type="ARBA" id="ARBA00022741"/>
    </source>
</evidence>
<keyword evidence="3" id="KW-0132">Cell division</keyword>
<dbReference type="Pfam" id="PF01068">
    <property type="entry name" value="DNA_ligase_A_M"/>
    <property type="match status" value="1"/>
</dbReference>
<protein>
    <recommendedName>
        <fullName evidence="1">DNA ligase (ATP)</fullName>
        <ecNumber evidence="1">6.5.1.1</ecNumber>
    </recommendedName>
</protein>
<evidence type="ECO:0000256" key="1">
    <source>
        <dbReference type="ARBA" id="ARBA00012727"/>
    </source>
</evidence>
<dbReference type="PROSITE" id="PS00697">
    <property type="entry name" value="DNA_LIGASE_A1"/>
    <property type="match status" value="1"/>
</dbReference>
<organism evidence="15 17">
    <name type="scientific">Pseudomonas extremorientalis</name>
    <dbReference type="NCBI Taxonomy" id="169669"/>
    <lineage>
        <taxon>Bacteria</taxon>
        <taxon>Pseudomonadati</taxon>
        <taxon>Pseudomonadota</taxon>
        <taxon>Gammaproteobacteria</taxon>
        <taxon>Pseudomonadales</taxon>
        <taxon>Pseudomonadaceae</taxon>
        <taxon>Pseudomonas</taxon>
    </lineage>
</organism>
<dbReference type="GO" id="GO:0006281">
    <property type="term" value="P:DNA repair"/>
    <property type="evidence" value="ECO:0007669"/>
    <property type="project" value="UniProtKB-KW"/>
</dbReference>
<dbReference type="AlphaFoldDB" id="A0A1H0VLA0"/>
<dbReference type="NCBIfam" id="NF006701">
    <property type="entry name" value="PRK09247.1"/>
    <property type="match status" value="1"/>
</dbReference>
<dbReference type="InterPro" id="IPR012340">
    <property type="entry name" value="NA-bd_OB-fold"/>
</dbReference>
<feature type="domain" description="ATP-dependent DNA ligase family profile" evidence="14">
    <location>
        <begin position="314"/>
        <end position="446"/>
    </location>
</feature>
<dbReference type="Pfam" id="PF04679">
    <property type="entry name" value="DNA_ligase_A_C"/>
    <property type="match status" value="1"/>
</dbReference>
<evidence type="ECO:0000256" key="11">
    <source>
        <dbReference type="ARBA" id="ARBA00023204"/>
    </source>
</evidence>
<keyword evidence="12" id="KW-0131">Cell cycle</keyword>
<keyword evidence="7" id="KW-0227">DNA damage</keyword>
<dbReference type="EMBL" id="LT629708">
    <property type="protein sequence ID" value="SDP78836.1"/>
    <property type="molecule type" value="Genomic_DNA"/>
</dbReference>
<dbReference type="PANTHER" id="PTHR45674:SF13">
    <property type="entry name" value="DNA LIGASE-RELATED"/>
    <property type="match status" value="1"/>
</dbReference>
<dbReference type="Proteomes" id="UP000182654">
    <property type="component" value="Chromosome I"/>
</dbReference>
<evidence type="ECO:0000256" key="4">
    <source>
        <dbReference type="ARBA" id="ARBA00022705"/>
    </source>
</evidence>
<dbReference type="Pfam" id="PF04675">
    <property type="entry name" value="DNA_ligase_A_N"/>
    <property type="match status" value="1"/>
</dbReference>
<dbReference type="InterPro" id="IPR012308">
    <property type="entry name" value="DNA_ligase_ATP-dep_N"/>
</dbReference>
<sequence>MKAFAELYANLDATTSSNAKLAALQAYFRDAAPEDAAWAVYFLSGGRPRQLVPTRLLRDMATEASGIEPWLFEESYQSVGDLAETISLLLPESTYTSEDGLAVWLEEKLLPLRGLPPLELAERLPALWAQLDQPSLMVCIKLITGSFRVGVSKLLVTRALAAMADLDSKRVAQRLVGYTDLSNRPTAEGYLKLIAAESSDEHAQRGGQPYPFFLAHGLAQPVEQFDALLGAPTDWQVEWKWDGIRAQLVKRDGRLWVWSRGEELVTERFPELHSLVSGLPDGTVIDGEIVVWKDAVQPFALLQQRIGRKTLSKKVLEDAPVAVLAYDLLEHQGDDWRNHTQAERRAQLEQVVTQCNQPVLLASPLLTATTWQALAEQREASRSLGVEGMMLKARDGLYGVGRTKDMGVWWKWKVDPFSVDAVLIYAQRGHGRRASLYSDYTFAVWDGPPGSERTLVPFAKAYSGLTDEEMRKVDAIVRKTTVEKFGPVSSVTPSMVFELGFEGIALSKRHKSGIAVRFPRMLRWRQDKAVDEADSLATLQDLLT</sequence>
<dbReference type="InterPro" id="IPR012310">
    <property type="entry name" value="DNA_ligase_ATP-dep_cent"/>
</dbReference>
<evidence type="ECO:0000256" key="12">
    <source>
        <dbReference type="ARBA" id="ARBA00023306"/>
    </source>
</evidence>
<dbReference type="PANTHER" id="PTHR45674">
    <property type="entry name" value="DNA LIGASE 1/3 FAMILY MEMBER"/>
    <property type="match status" value="1"/>
</dbReference>
<dbReference type="GO" id="GO:0051301">
    <property type="term" value="P:cell division"/>
    <property type="evidence" value="ECO:0007669"/>
    <property type="project" value="UniProtKB-KW"/>
</dbReference>
<dbReference type="InterPro" id="IPR012309">
    <property type="entry name" value="DNA_ligase_ATP-dep_C"/>
</dbReference>
<keyword evidence="4" id="KW-0235">DNA replication</keyword>
<dbReference type="CDD" id="cd07897">
    <property type="entry name" value="Adenylation_DNA_ligase_Bac1"/>
    <property type="match status" value="1"/>
</dbReference>
<dbReference type="PROSITE" id="PS50160">
    <property type="entry name" value="DNA_LIGASE_A3"/>
    <property type="match status" value="1"/>
</dbReference>
<dbReference type="RefSeq" id="WP_071488824.1">
    <property type="nucleotide sequence ID" value="NZ_CP089519.1"/>
</dbReference>
<evidence type="ECO:0000256" key="7">
    <source>
        <dbReference type="ARBA" id="ARBA00022763"/>
    </source>
</evidence>
<dbReference type="NCBIfam" id="TIGR04120">
    <property type="entry name" value="DNA_lig_bact"/>
    <property type="match status" value="1"/>
</dbReference>
<keyword evidence="18" id="KW-1185">Reference proteome</keyword>
<dbReference type="SUPFAM" id="SSF50249">
    <property type="entry name" value="Nucleic acid-binding proteins"/>
    <property type="match status" value="1"/>
</dbReference>
<dbReference type="InterPro" id="IPR036599">
    <property type="entry name" value="DNA_ligase_N_sf"/>
</dbReference>